<dbReference type="PATRIC" id="fig|1800.3.peg.3960"/>
<evidence type="ECO:0008006" key="3">
    <source>
        <dbReference type="Google" id="ProtNLM"/>
    </source>
</evidence>
<organism evidence="1 2">
    <name type="scientific">Mycolicibacterium chubuense</name>
    <name type="common">Mycobacterium chubuense</name>
    <dbReference type="NCBI Taxonomy" id="1800"/>
    <lineage>
        <taxon>Bacteria</taxon>
        <taxon>Bacillati</taxon>
        <taxon>Actinomycetota</taxon>
        <taxon>Actinomycetes</taxon>
        <taxon>Mycobacteriales</taxon>
        <taxon>Mycobacteriaceae</taxon>
        <taxon>Mycolicibacterium</taxon>
    </lineage>
</organism>
<gene>
    <name evidence="1" type="ORF">MCHUDSM44219_03931</name>
</gene>
<proteinExistence type="predicted"/>
<evidence type="ECO:0000313" key="2">
    <source>
        <dbReference type="Proteomes" id="UP000036176"/>
    </source>
</evidence>
<dbReference type="AlphaFoldDB" id="A0A0J6VUM4"/>
<reference evidence="1 2" key="1">
    <citation type="journal article" date="2015" name="Genome Biol. Evol.">
        <title>Characterization of Three Mycobacterium spp. with Potential Use in Bioremediation by Genome Sequencing and Comparative Genomics.</title>
        <authorList>
            <person name="Das S."/>
            <person name="Pettersson B.M."/>
            <person name="Behra P.R."/>
            <person name="Ramesh M."/>
            <person name="Dasgupta S."/>
            <person name="Bhattacharya A."/>
            <person name="Kirsebom L.A."/>
        </authorList>
    </citation>
    <scope>NUCLEOTIDE SEQUENCE [LARGE SCALE GENOMIC DNA]</scope>
    <source>
        <strain evidence="1 2">DSM 44219</strain>
    </source>
</reference>
<accession>A0A0J6VUM4</accession>
<protein>
    <recommendedName>
        <fullName evidence="3">DUF5642 domain-containing protein</fullName>
    </recommendedName>
</protein>
<evidence type="ECO:0000313" key="1">
    <source>
        <dbReference type="EMBL" id="KMO73879.1"/>
    </source>
</evidence>
<dbReference type="RefSeq" id="WP_131722330.1">
    <property type="nucleotide sequence ID" value="NZ_JYNX01000058.1"/>
</dbReference>
<sequence>MALSGIVVLLSLDVRVERRAGPPVLPDLYFLTEKMPVDQRTVPPLPGAQWGTIIGAPQGGPAPVTPPECGIFQSEGEATQKVLALRSANGAAIGVELALTPRPVDADGLVEKCATFSMTTPALRSTTRLDAAQFGPIPPEAVSVQMHTRTATATQSLAWDIAMIVGTHRGLLVTAEYTPGPRGDFDPALAAKLPALYRAQLARLDKF</sequence>
<name>A0A0J6VUM4_MYCCU</name>
<dbReference type="Proteomes" id="UP000036176">
    <property type="component" value="Unassembled WGS sequence"/>
</dbReference>
<keyword evidence="2" id="KW-1185">Reference proteome</keyword>
<comment type="caution">
    <text evidence="1">The sequence shown here is derived from an EMBL/GenBank/DDBJ whole genome shotgun (WGS) entry which is preliminary data.</text>
</comment>
<dbReference type="OrthoDB" id="4640736at2"/>
<dbReference type="EMBL" id="JYNX01000058">
    <property type="protein sequence ID" value="KMO73879.1"/>
    <property type="molecule type" value="Genomic_DNA"/>
</dbReference>